<dbReference type="Proteomes" id="UP001487740">
    <property type="component" value="Unassembled WGS sequence"/>
</dbReference>
<dbReference type="AlphaFoldDB" id="A0AAW0T7B5"/>
<sequence>MLGSICEGEMETQQSSEATSDNLSPSTVKGTLKLGAGSSGPDEHGKQPGRARGISEPWQHRLTDVGTNKPPIVRVQRGSAWLRVPLWKEAVVGWGVGDGEGENNYSHSLSQEPQQSLHATRFPQHSLRASHSLTFTSRYQTVHVLGAILRHQ</sequence>
<comment type="caution">
    <text evidence="2">The sequence shown here is derived from an EMBL/GenBank/DDBJ whole genome shotgun (WGS) entry which is preliminary data.</text>
</comment>
<feature type="compositionally biased region" description="Polar residues" evidence="1">
    <location>
        <begin position="11"/>
        <end position="29"/>
    </location>
</feature>
<gene>
    <name evidence="2" type="ORF">O3P69_011555</name>
</gene>
<evidence type="ECO:0000313" key="3">
    <source>
        <dbReference type="Proteomes" id="UP001487740"/>
    </source>
</evidence>
<accession>A0AAW0T7B5</accession>
<dbReference type="EMBL" id="JARAKH010000038">
    <property type="protein sequence ID" value="KAK8383112.1"/>
    <property type="molecule type" value="Genomic_DNA"/>
</dbReference>
<keyword evidence="3" id="KW-1185">Reference proteome</keyword>
<proteinExistence type="predicted"/>
<reference evidence="2 3" key="1">
    <citation type="submission" date="2023-03" db="EMBL/GenBank/DDBJ databases">
        <title>High-quality genome of Scylla paramamosain provides insights in environmental adaptation.</title>
        <authorList>
            <person name="Zhang L."/>
        </authorList>
    </citation>
    <scope>NUCLEOTIDE SEQUENCE [LARGE SCALE GENOMIC DNA]</scope>
    <source>
        <strain evidence="2">LZ_2023a</strain>
        <tissue evidence="2">Muscle</tissue>
    </source>
</reference>
<protein>
    <submittedName>
        <fullName evidence="2">Uncharacterized protein</fullName>
    </submittedName>
</protein>
<name>A0AAW0T7B5_SCYPA</name>
<feature type="region of interest" description="Disordered" evidence="1">
    <location>
        <begin position="1"/>
        <end position="70"/>
    </location>
</feature>
<evidence type="ECO:0000313" key="2">
    <source>
        <dbReference type="EMBL" id="KAK8383112.1"/>
    </source>
</evidence>
<organism evidence="2 3">
    <name type="scientific">Scylla paramamosain</name>
    <name type="common">Mud crab</name>
    <dbReference type="NCBI Taxonomy" id="85552"/>
    <lineage>
        <taxon>Eukaryota</taxon>
        <taxon>Metazoa</taxon>
        <taxon>Ecdysozoa</taxon>
        <taxon>Arthropoda</taxon>
        <taxon>Crustacea</taxon>
        <taxon>Multicrustacea</taxon>
        <taxon>Malacostraca</taxon>
        <taxon>Eumalacostraca</taxon>
        <taxon>Eucarida</taxon>
        <taxon>Decapoda</taxon>
        <taxon>Pleocyemata</taxon>
        <taxon>Brachyura</taxon>
        <taxon>Eubrachyura</taxon>
        <taxon>Portunoidea</taxon>
        <taxon>Portunidae</taxon>
        <taxon>Portuninae</taxon>
        <taxon>Scylla</taxon>
    </lineage>
</organism>
<evidence type="ECO:0000256" key="1">
    <source>
        <dbReference type="SAM" id="MobiDB-lite"/>
    </source>
</evidence>